<evidence type="ECO:0000256" key="1">
    <source>
        <dbReference type="SAM" id="MobiDB-lite"/>
    </source>
</evidence>
<sequence>MANTCFAGIPASTGAGRDLRRQKSRRTFYMNPIREKQMPEYLIDMRTMTTFWVTAPSEKKALEALMEATYDLELRLEIGEETPIQLVNITCRDEDPPEVIDAHDDDADESANDDGP</sequence>
<dbReference type="EMBL" id="JACIFX010000003">
    <property type="protein sequence ID" value="MBB4229308.1"/>
    <property type="molecule type" value="Genomic_DNA"/>
</dbReference>
<protein>
    <submittedName>
        <fullName evidence="2">Uncharacterized protein</fullName>
    </submittedName>
</protein>
<feature type="compositionally biased region" description="Acidic residues" evidence="1">
    <location>
        <begin position="95"/>
        <end position="116"/>
    </location>
</feature>
<dbReference type="RefSeq" id="WP_145611805.1">
    <property type="nucleotide sequence ID" value="NZ_JACIFX010000003.1"/>
</dbReference>
<comment type="caution">
    <text evidence="2">The sequence shown here is derived from an EMBL/GenBank/DDBJ whole genome shotgun (WGS) entry which is preliminary data.</text>
</comment>
<feature type="region of interest" description="Disordered" evidence="1">
    <location>
        <begin position="92"/>
        <end position="116"/>
    </location>
</feature>
<reference evidence="2 3" key="1">
    <citation type="submission" date="2020-08" db="EMBL/GenBank/DDBJ databases">
        <title>Genomic Encyclopedia of Type Strains, Phase IV (KMG-V): Genome sequencing to study the core and pangenomes of soil and plant-associated prokaryotes.</title>
        <authorList>
            <person name="Whitman W."/>
        </authorList>
    </citation>
    <scope>NUCLEOTIDE SEQUENCE [LARGE SCALE GENOMIC DNA]</scope>
    <source>
        <strain evidence="2 3">SEMIA 4087</strain>
    </source>
</reference>
<evidence type="ECO:0000313" key="3">
    <source>
        <dbReference type="Proteomes" id="UP000551353"/>
    </source>
</evidence>
<organism evidence="2 3">
    <name type="scientific">Rhizobium mongolense</name>
    <dbReference type="NCBI Taxonomy" id="57676"/>
    <lineage>
        <taxon>Bacteria</taxon>
        <taxon>Pseudomonadati</taxon>
        <taxon>Pseudomonadota</taxon>
        <taxon>Alphaproteobacteria</taxon>
        <taxon>Hyphomicrobiales</taxon>
        <taxon>Rhizobiaceae</taxon>
        <taxon>Rhizobium/Agrobacterium group</taxon>
        <taxon>Rhizobium</taxon>
    </lineage>
</organism>
<evidence type="ECO:0000313" key="2">
    <source>
        <dbReference type="EMBL" id="MBB4229308.1"/>
    </source>
</evidence>
<dbReference type="Proteomes" id="UP000551353">
    <property type="component" value="Unassembled WGS sequence"/>
</dbReference>
<proteinExistence type="predicted"/>
<keyword evidence="3" id="KW-1185">Reference proteome</keyword>
<accession>A0ABR6INZ4</accession>
<name>A0ABR6INZ4_9HYPH</name>
<gene>
    <name evidence="2" type="ORF">GGD56_003150</name>
</gene>